<reference evidence="5 6" key="1">
    <citation type="submission" date="2021-01" db="EMBL/GenBank/DDBJ databases">
        <title>Whole genome shotgun sequence of Catellatospora citrea NBRC 14495.</title>
        <authorList>
            <person name="Komaki H."/>
            <person name="Tamura T."/>
        </authorList>
    </citation>
    <scope>NUCLEOTIDE SEQUENCE [LARGE SCALE GENOMIC DNA]</scope>
    <source>
        <strain evidence="5 6">NBRC 14495</strain>
    </source>
</reference>
<protein>
    <recommendedName>
        <fullName evidence="7">Golgi phosphoprotein 3 GPP34</fullName>
    </recommendedName>
</protein>
<dbReference type="RefSeq" id="WP_120316789.1">
    <property type="nucleotide sequence ID" value="NZ_BONH01000047.1"/>
</dbReference>
<comment type="subcellular location">
    <subcellularLocation>
        <location evidence="1">Golgi apparatus membrane</location>
        <topology evidence="1">Peripheral membrane protein</topology>
        <orientation evidence="1">Cytoplasmic side</orientation>
    </subcellularLocation>
</comment>
<dbReference type="GO" id="GO:0012505">
    <property type="term" value="C:endomembrane system"/>
    <property type="evidence" value="ECO:0007669"/>
    <property type="project" value="UniProtKB-ARBA"/>
</dbReference>
<dbReference type="AlphaFoldDB" id="A0A8J3KF35"/>
<evidence type="ECO:0008006" key="7">
    <source>
        <dbReference type="Google" id="ProtNLM"/>
    </source>
</evidence>
<dbReference type="Pfam" id="PF05719">
    <property type="entry name" value="GPP34"/>
    <property type="match status" value="1"/>
</dbReference>
<keyword evidence="4" id="KW-0472">Membrane</keyword>
<dbReference type="EMBL" id="BONH01000047">
    <property type="protein sequence ID" value="GIG02082.1"/>
    <property type="molecule type" value="Genomic_DNA"/>
</dbReference>
<accession>A0A8J3KF35</accession>
<evidence type="ECO:0000256" key="3">
    <source>
        <dbReference type="ARBA" id="ARBA00023121"/>
    </source>
</evidence>
<dbReference type="InterPro" id="IPR008628">
    <property type="entry name" value="GPP34-like"/>
</dbReference>
<organism evidence="5 6">
    <name type="scientific">Catellatospora citrea</name>
    <dbReference type="NCBI Taxonomy" id="53366"/>
    <lineage>
        <taxon>Bacteria</taxon>
        <taxon>Bacillati</taxon>
        <taxon>Actinomycetota</taxon>
        <taxon>Actinomycetes</taxon>
        <taxon>Micromonosporales</taxon>
        <taxon>Micromonosporaceae</taxon>
        <taxon>Catellatospora</taxon>
    </lineage>
</organism>
<evidence type="ECO:0000313" key="6">
    <source>
        <dbReference type="Proteomes" id="UP000659904"/>
    </source>
</evidence>
<dbReference type="GO" id="GO:0070273">
    <property type="term" value="F:phosphatidylinositol-4-phosphate binding"/>
    <property type="evidence" value="ECO:0007669"/>
    <property type="project" value="InterPro"/>
</dbReference>
<evidence type="ECO:0000313" key="5">
    <source>
        <dbReference type="EMBL" id="GIG02082.1"/>
    </source>
</evidence>
<evidence type="ECO:0000256" key="4">
    <source>
        <dbReference type="ARBA" id="ARBA00023136"/>
    </source>
</evidence>
<name>A0A8J3KF35_9ACTN</name>
<dbReference type="InterPro" id="IPR038261">
    <property type="entry name" value="GPP34-like_sf"/>
</dbReference>
<keyword evidence="2" id="KW-0333">Golgi apparatus</keyword>
<sequence>MLADNYYRLAHHDVTGKPRLHPTAVDLGCAAALLAELIRERRIVVKEGAVAVTDRKPPDDSLMHTVLDQLVAEEGRRHDVRTWLAFLSREAAYQIAQRLLRGGHVRVTAVRRLGRQTGVIYVPVDMNEAARPWALLSLRLRRHEPLGYDELSLAGLARATGLESFLLDGAPTTTYEFLNHQVGTLWPPMRWLLFHTHAAIGEAVLAHRT</sequence>
<dbReference type="Proteomes" id="UP000659904">
    <property type="component" value="Unassembled WGS sequence"/>
</dbReference>
<keyword evidence="3" id="KW-0446">Lipid-binding</keyword>
<keyword evidence="6" id="KW-1185">Reference proteome</keyword>
<evidence type="ECO:0000256" key="1">
    <source>
        <dbReference type="ARBA" id="ARBA00004255"/>
    </source>
</evidence>
<dbReference type="GO" id="GO:0005737">
    <property type="term" value="C:cytoplasm"/>
    <property type="evidence" value="ECO:0007669"/>
    <property type="project" value="UniProtKB-ARBA"/>
</dbReference>
<dbReference type="Gene3D" id="1.10.3630.10">
    <property type="entry name" value="yeast vps74-n-term truncation variant domain like"/>
    <property type="match status" value="1"/>
</dbReference>
<proteinExistence type="predicted"/>
<comment type="caution">
    <text evidence="5">The sequence shown here is derived from an EMBL/GenBank/DDBJ whole genome shotgun (WGS) entry which is preliminary data.</text>
</comment>
<evidence type="ECO:0000256" key="2">
    <source>
        <dbReference type="ARBA" id="ARBA00023034"/>
    </source>
</evidence>
<gene>
    <name evidence="5" type="ORF">Cci01nite_71750</name>
</gene>